<reference evidence="2 3" key="1">
    <citation type="submission" date="2018-11" db="EMBL/GenBank/DDBJ databases">
        <title>Haplotype-resolved cattle genomes.</title>
        <authorList>
            <person name="Low W.Y."/>
            <person name="Tearle R."/>
            <person name="Bickhart D.M."/>
            <person name="Rosen B.D."/>
            <person name="Koren S."/>
            <person name="Rhie A."/>
            <person name="Hiendleder S."/>
            <person name="Phillippy A.M."/>
            <person name="Smith T.P.L."/>
            <person name="Williams J.L."/>
        </authorList>
    </citation>
    <scope>NUCLEOTIDE SEQUENCE [LARGE SCALE GENOMIC DNA]</scope>
</reference>
<proteinExistence type="predicted"/>
<protein>
    <submittedName>
        <fullName evidence="1">Uncharacterized protein</fullName>
    </submittedName>
</protein>
<accession>A0A4W2DLN5</accession>
<dbReference type="Proteomes" id="UP000314981">
    <property type="component" value="Chromosome 7"/>
</dbReference>
<reference evidence="1" key="2">
    <citation type="submission" date="2025-05" db="UniProtKB">
        <authorList>
            <consortium name="Ensembl"/>
        </authorList>
    </citation>
    <scope>IDENTIFICATION</scope>
</reference>
<sequence>MIFTRAPWHHAVLRRAEPCEGVVSVAKARPGLASVQTEEAAIDGVITDGSGYCLKITTQTLSCATDRHRRGWPSSWGNLCHQYRIDKVIADTYYDHRDNNDQGLLGT</sequence>
<organism evidence="1 2">
    <name type="scientific">Bos indicus x Bos taurus</name>
    <name type="common">Hybrid cattle</name>
    <dbReference type="NCBI Taxonomy" id="30522"/>
    <lineage>
        <taxon>Eukaryota</taxon>
        <taxon>Metazoa</taxon>
        <taxon>Chordata</taxon>
        <taxon>Craniata</taxon>
        <taxon>Vertebrata</taxon>
        <taxon>Euteleostomi</taxon>
        <taxon>Mammalia</taxon>
        <taxon>Eutheria</taxon>
        <taxon>Laurasiatheria</taxon>
        <taxon>Artiodactyla</taxon>
        <taxon>Ruminantia</taxon>
        <taxon>Pecora</taxon>
        <taxon>Bovidae</taxon>
        <taxon>Bovinae</taxon>
        <taxon>Bos</taxon>
    </lineage>
</organism>
<dbReference type="Ensembl" id="ENSBIXT00005031060.1">
    <property type="protein sequence ID" value="ENSBIXP00005018606.1"/>
    <property type="gene ID" value="ENSBIXG00005021959.1"/>
</dbReference>
<evidence type="ECO:0000313" key="2">
    <source>
        <dbReference type="Proteomes" id="UP000314981"/>
    </source>
</evidence>
<dbReference type="AlphaFoldDB" id="A0A4W2DLN5"/>
<evidence type="ECO:0000313" key="3">
    <source>
        <dbReference type="Proteomes" id="UP000429181"/>
    </source>
</evidence>
<evidence type="ECO:0000313" key="1">
    <source>
        <dbReference type="Ensembl" id="ENSBIXP00000025032.1"/>
    </source>
</evidence>
<dbReference type="Proteomes" id="UP000429181">
    <property type="component" value="Chromosome 7"/>
</dbReference>
<name>A0A4W2DLN5_BOBOX</name>
<keyword evidence="2" id="KW-1185">Reference proteome</keyword>
<dbReference type="Ensembl" id="ENSBIXT00000041510.1">
    <property type="protein sequence ID" value="ENSBIXP00000025032.1"/>
    <property type="gene ID" value="ENSBIXG00000027153.1"/>
</dbReference>
<dbReference type="GeneTree" id="ENSGT00950000185482"/>